<dbReference type="GO" id="GO:0046872">
    <property type="term" value="F:metal ion binding"/>
    <property type="evidence" value="ECO:0007669"/>
    <property type="project" value="UniProtKB-KW"/>
</dbReference>
<protein>
    <submittedName>
        <fullName evidence="20">Undecaprenol kinase</fullName>
        <ecNumber evidence="20">2.7.1.66</ecNumber>
    </submittedName>
</protein>
<evidence type="ECO:0000256" key="2">
    <source>
        <dbReference type="ARBA" id="ARBA00005967"/>
    </source>
</evidence>
<comment type="similarity">
    <text evidence="2">Belongs to the bacterial diacylglycerol kinase family.</text>
</comment>
<evidence type="ECO:0000313" key="21">
    <source>
        <dbReference type="Proteomes" id="UP000316598"/>
    </source>
</evidence>
<evidence type="ECO:0000256" key="19">
    <source>
        <dbReference type="SAM" id="Phobius"/>
    </source>
</evidence>
<dbReference type="InterPro" id="IPR000829">
    <property type="entry name" value="DAGK"/>
</dbReference>
<feature type="transmembrane region" description="Helical" evidence="19">
    <location>
        <begin position="103"/>
        <end position="124"/>
    </location>
</feature>
<evidence type="ECO:0000256" key="13">
    <source>
        <dbReference type="ARBA" id="ARBA00023209"/>
    </source>
</evidence>
<dbReference type="CDD" id="cd14263">
    <property type="entry name" value="DAGK_IM_like"/>
    <property type="match status" value="1"/>
</dbReference>
<evidence type="ECO:0000256" key="5">
    <source>
        <dbReference type="ARBA" id="ARBA00022679"/>
    </source>
</evidence>
<evidence type="ECO:0000256" key="6">
    <source>
        <dbReference type="ARBA" id="ARBA00022692"/>
    </source>
</evidence>
<feature type="binding site" evidence="17">
    <location>
        <position position="83"/>
    </location>
    <ligand>
        <name>ATP</name>
        <dbReference type="ChEBI" id="CHEBI:30616"/>
    </ligand>
</feature>
<keyword evidence="4" id="KW-0444">Lipid biosynthesis</keyword>
<evidence type="ECO:0000256" key="11">
    <source>
        <dbReference type="ARBA" id="ARBA00023098"/>
    </source>
</evidence>
<keyword evidence="21" id="KW-1185">Reference proteome</keyword>
<keyword evidence="10 19" id="KW-1133">Transmembrane helix</keyword>
<feature type="binding site" evidence="16">
    <location>
        <position position="76"/>
    </location>
    <ligand>
        <name>substrate</name>
    </ligand>
</feature>
<evidence type="ECO:0000256" key="8">
    <source>
        <dbReference type="ARBA" id="ARBA00022777"/>
    </source>
</evidence>
<keyword evidence="12 19" id="KW-0472">Membrane</keyword>
<accession>A0A5C5WTN7</accession>
<dbReference type="GO" id="GO:0005524">
    <property type="term" value="F:ATP binding"/>
    <property type="evidence" value="ECO:0007669"/>
    <property type="project" value="UniProtKB-KW"/>
</dbReference>
<keyword evidence="14" id="KW-1208">Phospholipid metabolism</keyword>
<evidence type="ECO:0000256" key="16">
    <source>
        <dbReference type="PIRSR" id="PIRSR600829-2"/>
    </source>
</evidence>
<feature type="transmembrane region" description="Helical" evidence="19">
    <location>
        <begin position="38"/>
        <end position="56"/>
    </location>
</feature>
<dbReference type="RefSeq" id="WP_242631867.1">
    <property type="nucleotide sequence ID" value="NZ_SJPI01000001.1"/>
</dbReference>
<evidence type="ECO:0000256" key="9">
    <source>
        <dbReference type="ARBA" id="ARBA00022840"/>
    </source>
</evidence>
<keyword evidence="7 17" id="KW-0547">Nucleotide-binding</keyword>
<reference evidence="20 21" key="1">
    <citation type="submission" date="2019-02" db="EMBL/GenBank/DDBJ databases">
        <title>Deep-cultivation of Planctomycetes and their phenomic and genomic characterization uncovers novel biology.</title>
        <authorList>
            <person name="Wiegand S."/>
            <person name="Jogler M."/>
            <person name="Boedeker C."/>
            <person name="Pinto D."/>
            <person name="Vollmers J."/>
            <person name="Rivas-Marin E."/>
            <person name="Kohn T."/>
            <person name="Peeters S.H."/>
            <person name="Heuer A."/>
            <person name="Rast P."/>
            <person name="Oberbeckmann S."/>
            <person name="Bunk B."/>
            <person name="Jeske O."/>
            <person name="Meyerdierks A."/>
            <person name="Storesund J.E."/>
            <person name="Kallscheuer N."/>
            <person name="Luecker S."/>
            <person name="Lage O.M."/>
            <person name="Pohl T."/>
            <person name="Merkel B.J."/>
            <person name="Hornburger P."/>
            <person name="Mueller R.-W."/>
            <person name="Bruemmer F."/>
            <person name="Labrenz M."/>
            <person name="Spormann A.M."/>
            <person name="Op Den Camp H."/>
            <person name="Overmann J."/>
            <person name="Amann R."/>
            <person name="Jetten M.S.M."/>
            <person name="Mascher T."/>
            <person name="Medema M.H."/>
            <person name="Devos D.P."/>
            <person name="Kaster A.-K."/>
            <person name="Ovreas L."/>
            <person name="Rohde M."/>
            <person name="Galperin M.Y."/>
            <person name="Jogler C."/>
        </authorList>
    </citation>
    <scope>NUCLEOTIDE SEQUENCE [LARGE SCALE GENOMIC DNA]</scope>
    <source>
        <strain evidence="20 21">Pla22</strain>
    </source>
</reference>
<dbReference type="EMBL" id="SJPI01000001">
    <property type="protein sequence ID" value="TWT54037.1"/>
    <property type="molecule type" value="Genomic_DNA"/>
</dbReference>
<keyword evidence="3" id="KW-1003">Cell membrane</keyword>
<evidence type="ECO:0000256" key="14">
    <source>
        <dbReference type="ARBA" id="ARBA00023264"/>
    </source>
</evidence>
<gene>
    <name evidence="20" type="primary">dgkA</name>
    <name evidence="20" type="ORF">Pla22_16720</name>
</gene>
<dbReference type="GO" id="GO:0036433">
    <property type="term" value="F:di-trans, poly-cis-undecaprenol kinase activity"/>
    <property type="evidence" value="ECO:0007669"/>
    <property type="project" value="UniProtKB-EC"/>
</dbReference>
<dbReference type="EC" id="2.7.1.66" evidence="20"/>
<comment type="caution">
    <text evidence="20">The sequence shown here is derived from an EMBL/GenBank/DDBJ whole genome shotgun (WGS) entry which is preliminary data.</text>
</comment>
<dbReference type="Proteomes" id="UP000316598">
    <property type="component" value="Unassembled WGS sequence"/>
</dbReference>
<evidence type="ECO:0000256" key="1">
    <source>
        <dbReference type="ARBA" id="ARBA00004651"/>
    </source>
</evidence>
<feature type="active site" description="Proton acceptor" evidence="15">
    <location>
        <position position="76"/>
    </location>
</feature>
<keyword evidence="18" id="KW-0479">Metal-binding</keyword>
<evidence type="ECO:0000256" key="4">
    <source>
        <dbReference type="ARBA" id="ARBA00022516"/>
    </source>
</evidence>
<dbReference type="PANTHER" id="PTHR34299:SF1">
    <property type="entry name" value="DIACYLGLYCEROL KINASE"/>
    <property type="match status" value="1"/>
</dbReference>
<sequence length="134" mass="14514">MPTPDERADMNELSPSWSSKFRVAFSGLFWALKTQTSFRIHLPIAAAVLVTSALLQVEAWRWSVLVLTIAVVVAAELINTAIETLVRVLHPHRHELVGRSLDAAAAAVLVLSIAAIAVGLLVLGPPLYESLAFH</sequence>
<proteinExistence type="inferred from homology"/>
<dbReference type="PANTHER" id="PTHR34299">
    <property type="entry name" value="DIACYLGLYCEROL KINASE"/>
    <property type="match status" value="1"/>
</dbReference>
<feature type="binding site" evidence="18">
    <location>
        <position position="83"/>
    </location>
    <ligand>
        <name>a divalent metal cation</name>
        <dbReference type="ChEBI" id="CHEBI:60240"/>
    </ligand>
</feature>
<keyword evidence="8 20" id="KW-0418">Kinase</keyword>
<dbReference type="GO" id="GO:0005886">
    <property type="term" value="C:plasma membrane"/>
    <property type="evidence" value="ECO:0007669"/>
    <property type="project" value="UniProtKB-SubCell"/>
</dbReference>
<keyword evidence="5 20" id="KW-0808">Transferase</keyword>
<evidence type="ECO:0000256" key="15">
    <source>
        <dbReference type="PIRSR" id="PIRSR600829-1"/>
    </source>
</evidence>
<dbReference type="Gene3D" id="1.10.287.3610">
    <property type="match status" value="1"/>
</dbReference>
<dbReference type="Pfam" id="PF01219">
    <property type="entry name" value="DAGK_prokar"/>
    <property type="match status" value="1"/>
</dbReference>
<comment type="subcellular location">
    <subcellularLocation>
        <location evidence="1">Cell membrane</location>
        <topology evidence="1">Multi-pass membrane protein</topology>
    </subcellularLocation>
</comment>
<evidence type="ECO:0000256" key="18">
    <source>
        <dbReference type="PIRSR" id="PIRSR600829-4"/>
    </source>
</evidence>
<dbReference type="AlphaFoldDB" id="A0A5C5WTN7"/>
<keyword evidence="18" id="KW-0460">Magnesium</keyword>
<keyword evidence="6 19" id="KW-0812">Transmembrane</keyword>
<evidence type="ECO:0000256" key="10">
    <source>
        <dbReference type="ARBA" id="ARBA00022989"/>
    </source>
</evidence>
<evidence type="ECO:0000313" key="20">
    <source>
        <dbReference type="EMBL" id="TWT54037.1"/>
    </source>
</evidence>
<evidence type="ECO:0000256" key="3">
    <source>
        <dbReference type="ARBA" id="ARBA00022475"/>
    </source>
</evidence>
<evidence type="ECO:0000256" key="12">
    <source>
        <dbReference type="ARBA" id="ARBA00023136"/>
    </source>
</evidence>
<name>A0A5C5WTN7_9BACT</name>
<evidence type="ECO:0000256" key="17">
    <source>
        <dbReference type="PIRSR" id="PIRSR600829-3"/>
    </source>
</evidence>
<keyword evidence="13" id="KW-0594">Phospholipid biosynthesis</keyword>
<organism evidence="20 21">
    <name type="scientific">Rubripirellula amarantea</name>
    <dbReference type="NCBI Taxonomy" id="2527999"/>
    <lineage>
        <taxon>Bacteria</taxon>
        <taxon>Pseudomonadati</taxon>
        <taxon>Planctomycetota</taxon>
        <taxon>Planctomycetia</taxon>
        <taxon>Pirellulales</taxon>
        <taxon>Pirellulaceae</taxon>
        <taxon>Rubripirellula</taxon>
    </lineage>
</organism>
<dbReference type="GO" id="GO:0008654">
    <property type="term" value="P:phospholipid biosynthetic process"/>
    <property type="evidence" value="ECO:0007669"/>
    <property type="project" value="UniProtKB-KW"/>
</dbReference>
<comment type="cofactor">
    <cofactor evidence="18">
        <name>Mg(2+)</name>
        <dbReference type="ChEBI" id="CHEBI:18420"/>
    </cofactor>
    <text evidence="18">Mn(2+), Zn(2+), Cd(2+) and Co(2+) support activity to lesser extents.</text>
</comment>
<feature type="transmembrane region" description="Helical" evidence="19">
    <location>
        <begin position="62"/>
        <end position="82"/>
    </location>
</feature>
<keyword evidence="9 17" id="KW-0067">ATP-binding</keyword>
<keyword evidence="11" id="KW-0443">Lipid metabolism</keyword>
<dbReference type="InterPro" id="IPR036945">
    <property type="entry name" value="DAGK_sf"/>
</dbReference>
<evidence type="ECO:0000256" key="7">
    <source>
        <dbReference type="ARBA" id="ARBA00022741"/>
    </source>
</evidence>